<dbReference type="EMBL" id="FN596249">
    <property type="protein sequence ID" value="CBI34263.3"/>
    <property type="molecule type" value="Genomic_DNA"/>
</dbReference>
<keyword evidence="2" id="KW-1185">Reference proteome</keyword>
<protein>
    <submittedName>
        <fullName evidence="1">Uncharacterized protein</fullName>
    </submittedName>
</protein>
<dbReference type="SUPFAM" id="SSF49329">
    <property type="entry name" value="Cu,Zn superoxide dismutase-like"/>
    <property type="match status" value="1"/>
</dbReference>
<dbReference type="GO" id="GO:0046872">
    <property type="term" value="F:metal ion binding"/>
    <property type="evidence" value="ECO:0007669"/>
    <property type="project" value="InterPro"/>
</dbReference>
<reference evidence="2" key="1">
    <citation type="journal article" date="2007" name="Nature">
        <title>The grapevine genome sequence suggests ancestral hexaploidization in major angiosperm phyla.</title>
        <authorList>
            <consortium name="The French-Italian Public Consortium for Grapevine Genome Characterization."/>
            <person name="Jaillon O."/>
            <person name="Aury J.-M."/>
            <person name="Noel B."/>
            <person name="Policriti A."/>
            <person name="Clepet C."/>
            <person name="Casagrande A."/>
            <person name="Choisne N."/>
            <person name="Aubourg S."/>
            <person name="Vitulo N."/>
            <person name="Jubin C."/>
            <person name="Vezzi A."/>
            <person name="Legeai F."/>
            <person name="Hugueney P."/>
            <person name="Dasilva C."/>
            <person name="Horner D."/>
            <person name="Mica E."/>
            <person name="Jublot D."/>
            <person name="Poulain J."/>
            <person name="Bruyere C."/>
            <person name="Billault A."/>
            <person name="Segurens B."/>
            <person name="Gouyvenoux M."/>
            <person name="Ugarte E."/>
            <person name="Cattonaro F."/>
            <person name="Anthouard V."/>
            <person name="Vico V."/>
            <person name="Del Fabbro C."/>
            <person name="Alaux M."/>
            <person name="Di Gaspero G."/>
            <person name="Dumas V."/>
            <person name="Felice N."/>
            <person name="Paillard S."/>
            <person name="Juman I."/>
            <person name="Moroldo M."/>
            <person name="Scalabrin S."/>
            <person name="Canaguier A."/>
            <person name="Le Clainche I."/>
            <person name="Malacrida G."/>
            <person name="Durand E."/>
            <person name="Pesole G."/>
            <person name="Laucou V."/>
            <person name="Chatelet P."/>
            <person name="Merdinoglu D."/>
            <person name="Delledonne M."/>
            <person name="Pezzotti M."/>
            <person name="Lecharny A."/>
            <person name="Scarpelli C."/>
            <person name="Artiguenave F."/>
            <person name="Pe M.E."/>
            <person name="Valle G."/>
            <person name="Morgante M."/>
            <person name="Caboche M."/>
            <person name="Adam-Blondon A.-F."/>
            <person name="Weissenbach J."/>
            <person name="Quetier F."/>
            <person name="Wincker P."/>
        </authorList>
    </citation>
    <scope>NUCLEOTIDE SEQUENCE [LARGE SCALE GENOMIC DNA]</scope>
    <source>
        <strain evidence="2">cv. Pinot noir / PN40024</strain>
    </source>
</reference>
<evidence type="ECO:0000313" key="2">
    <source>
        <dbReference type="Proteomes" id="UP000009183"/>
    </source>
</evidence>
<dbReference type="Proteomes" id="UP000009183">
    <property type="component" value="Chromosome 14"/>
</dbReference>
<dbReference type="HOGENOM" id="CLU_2781044_0_0_1"/>
<dbReference type="InParanoid" id="D7TUT8"/>
<evidence type="ECO:0000313" key="1">
    <source>
        <dbReference type="EMBL" id="CBI34263.3"/>
    </source>
</evidence>
<dbReference type="Gene3D" id="2.60.40.200">
    <property type="entry name" value="Superoxide dismutase, copper/zinc binding domain"/>
    <property type="match status" value="1"/>
</dbReference>
<dbReference type="OrthoDB" id="2015551at2759"/>
<gene>
    <name evidence="1" type="ordered locus">VIT_14s0030g01080</name>
</gene>
<dbReference type="InterPro" id="IPR036423">
    <property type="entry name" value="SOD-like_Cu/Zn_dom_sf"/>
</dbReference>
<dbReference type="AlphaFoldDB" id="D7TUT8"/>
<accession>D7TUT8</accession>
<proteinExistence type="predicted"/>
<organism evidence="1 2">
    <name type="scientific">Vitis vinifera</name>
    <name type="common">Grape</name>
    <dbReference type="NCBI Taxonomy" id="29760"/>
    <lineage>
        <taxon>Eukaryota</taxon>
        <taxon>Viridiplantae</taxon>
        <taxon>Streptophyta</taxon>
        <taxon>Embryophyta</taxon>
        <taxon>Tracheophyta</taxon>
        <taxon>Spermatophyta</taxon>
        <taxon>Magnoliopsida</taxon>
        <taxon>eudicotyledons</taxon>
        <taxon>Gunneridae</taxon>
        <taxon>Pentapetalae</taxon>
        <taxon>rosids</taxon>
        <taxon>Vitales</taxon>
        <taxon>Vitaceae</taxon>
        <taxon>Viteae</taxon>
        <taxon>Vitis</taxon>
    </lineage>
</organism>
<dbReference type="PaxDb" id="29760-VIT_14s0030g01080.t01"/>
<sequence>MCLILPCRTRFLETTIVTGSLSCLKLGLHGFHVHALRDTTNARMSTDLISILVEKCMVLLKMRIVILVI</sequence>
<name>D7TUT8_VITVI</name>
<dbReference type="GO" id="GO:0006801">
    <property type="term" value="P:superoxide metabolic process"/>
    <property type="evidence" value="ECO:0007669"/>
    <property type="project" value="InterPro"/>
</dbReference>